<dbReference type="PANTHER" id="PTHR23355">
    <property type="entry name" value="RIBONUCLEASE"/>
    <property type="match status" value="1"/>
</dbReference>
<keyword evidence="2" id="KW-0378">Hydrolase</keyword>
<proteinExistence type="predicted"/>
<dbReference type="EC" id="3.1.13.1" evidence="2"/>
<dbReference type="SUPFAM" id="SSF50249">
    <property type="entry name" value="Nucleic acid-binding proteins"/>
    <property type="match status" value="1"/>
</dbReference>
<accession>A0A654KG67</accession>
<dbReference type="GO" id="GO:0008859">
    <property type="term" value="F:exoribonuclease II activity"/>
    <property type="evidence" value="ECO:0007669"/>
    <property type="project" value="UniProtKB-EC"/>
</dbReference>
<sequence>MHILYEEAGKIKAGTVAKDAPATFQVTTSSGKVVKVKKQNVLLEFTDIDPTELMNGAIPEIPLKANDLWELIPAEGMEFESIIELCSDLPNPPTSYKLGVLEFLRSNPIYFQKKNKTHFIPAPKEQIEAALLANEKKKQQEALQKSYLDSLRKKEVPEGIAKDPQVFLNKNKSPFFYKAIEDYLTESGKSLNNILMELGLFQNELELHKYLLSYSYPELMRPHTFGLDIKMPDTNTLSQSKLDKATVEAYSVDDDQTTEIDDAFSVMQVDGDIYKISIHIAAPALVYERDNWLHKISTKRMSTFYAPTEKYTMLPDDIVQSFSLNQGEEKPTVSLYLKANVKTGEILEHENKIELIEVKENLALNKLDNIITKEYLESSEEGKYKDLFNPLLKFAKARRKIREDYRGYPETQRDEYTFKINDELNKIEIEPRCRTSPLNFIVAELMILCNHIWADDISKSKIPAIFRGYNFGRTSQGTKPTAHALIGVDKYAWFSSPLRRFVDLVNQAQLIALIKGGMAAQLISPFKPKDAELQKLIAKFDDVYSDFSLHQNNLEKYWCLRYILQENITEVKATAIRNNIVRFNDLPFVAELSKTYTFEKGQELNLKINSVDLASLSLDANLI</sequence>
<dbReference type="InterPro" id="IPR050180">
    <property type="entry name" value="RNR_Ribonuclease"/>
</dbReference>
<evidence type="ECO:0000259" key="1">
    <source>
        <dbReference type="SMART" id="SM00955"/>
    </source>
</evidence>
<dbReference type="Pfam" id="PF00773">
    <property type="entry name" value="RNB"/>
    <property type="match status" value="1"/>
</dbReference>
<evidence type="ECO:0000313" key="2">
    <source>
        <dbReference type="EMBL" id="ADU91355.1"/>
    </source>
</evidence>
<name>A0A654KG67_TAYEM</name>
<reference evidence="2 3" key="1">
    <citation type="journal article" date="2011" name="J. Bacteriol.">
        <title>Genome sequence of Taylorella equigenitalis MCE9, the causative agent of contagious equine metritis.</title>
        <authorList>
            <person name="Hebert L."/>
            <person name="Moumen B."/>
            <person name="Duquesne F."/>
            <person name="Breuil M.F."/>
            <person name="Laugier C."/>
            <person name="Batto J.M."/>
            <person name="Renault P."/>
            <person name="Petry S."/>
        </authorList>
    </citation>
    <scope>NUCLEOTIDE SEQUENCE [LARGE SCALE GENOMIC DNA]</scope>
    <source>
        <strain evidence="2 3">MCE9</strain>
    </source>
</reference>
<dbReference type="GO" id="GO:0003723">
    <property type="term" value="F:RNA binding"/>
    <property type="evidence" value="ECO:0007669"/>
    <property type="project" value="InterPro"/>
</dbReference>
<dbReference type="InterPro" id="IPR012340">
    <property type="entry name" value="NA-bd_OB-fold"/>
</dbReference>
<dbReference type="KEGG" id="teq:TEQUI_0411"/>
<dbReference type="AlphaFoldDB" id="A0A654KG67"/>
<dbReference type="GO" id="GO:0005829">
    <property type="term" value="C:cytosol"/>
    <property type="evidence" value="ECO:0007669"/>
    <property type="project" value="TreeGrafter"/>
</dbReference>
<dbReference type="SMART" id="SM00955">
    <property type="entry name" value="RNB"/>
    <property type="match status" value="1"/>
</dbReference>
<dbReference type="EMBL" id="CP002456">
    <property type="protein sequence ID" value="ADU91355.1"/>
    <property type="molecule type" value="Genomic_DNA"/>
</dbReference>
<feature type="domain" description="RNB" evidence="1">
    <location>
        <begin position="241"/>
        <end position="516"/>
    </location>
</feature>
<protein>
    <submittedName>
        <fullName evidence="2">Exoribonuclease II</fullName>
        <ecNumber evidence="2">3.1.13.1</ecNumber>
    </submittedName>
</protein>
<dbReference type="InterPro" id="IPR001900">
    <property type="entry name" value="RNase_II/R"/>
</dbReference>
<dbReference type="Proteomes" id="UP000007472">
    <property type="component" value="Chromosome"/>
</dbReference>
<evidence type="ECO:0000313" key="3">
    <source>
        <dbReference type="Proteomes" id="UP000007472"/>
    </source>
</evidence>
<dbReference type="GO" id="GO:0006402">
    <property type="term" value="P:mRNA catabolic process"/>
    <property type="evidence" value="ECO:0007669"/>
    <property type="project" value="TreeGrafter"/>
</dbReference>
<organism evidence="2 3">
    <name type="scientific">Taylorella equigenitalis (strain MCE9)</name>
    <dbReference type="NCBI Taxonomy" id="937774"/>
    <lineage>
        <taxon>Bacteria</taxon>
        <taxon>Pseudomonadati</taxon>
        <taxon>Pseudomonadota</taxon>
        <taxon>Betaproteobacteria</taxon>
        <taxon>Burkholderiales</taxon>
        <taxon>Alcaligenaceae</taxon>
        <taxon>Taylorella</taxon>
    </lineage>
</organism>
<gene>
    <name evidence="2" type="ordered locus">TEQUI_0411</name>
</gene>
<dbReference type="PANTHER" id="PTHR23355:SF9">
    <property type="entry name" value="DIS3-LIKE EXONUCLEASE 2"/>
    <property type="match status" value="1"/>
</dbReference>